<evidence type="ECO:0000259" key="1">
    <source>
        <dbReference type="Pfam" id="PF17194"/>
    </source>
</evidence>
<feature type="domain" description="Transcriptional regulator AbiEi antitoxin N-terminal" evidence="1">
    <location>
        <begin position="7"/>
        <end position="47"/>
    </location>
</feature>
<dbReference type="AlphaFoldDB" id="A0A972FHL8"/>
<proteinExistence type="predicted"/>
<reference evidence="2" key="1">
    <citation type="submission" date="2019-12" db="EMBL/GenBank/DDBJ databases">
        <title>Comparative genomics gives insights into the taxonomy of the Azoarcus-Aromatoleum group and reveals separate origins of nif in the plant-associated Azoarcus and non-plant-associated Aromatoleum sub-groups.</title>
        <authorList>
            <person name="Lafos M."/>
            <person name="Maluk M."/>
            <person name="Batista M."/>
            <person name="Junghare M."/>
            <person name="Carmona M."/>
            <person name="Faoro H."/>
            <person name="Cruz L.M."/>
            <person name="Battistoni F."/>
            <person name="De Souza E."/>
            <person name="Pedrosa F."/>
            <person name="Chen W.-M."/>
            <person name="Poole P.S."/>
            <person name="Dixon R.A."/>
            <person name="James E.K."/>
        </authorList>
    </citation>
    <scope>NUCLEOTIDE SEQUENCE</scope>
    <source>
        <strain evidence="2">NSC3</strain>
    </source>
</reference>
<dbReference type="Pfam" id="PF17194">
    <property type="entry name" value="AbiEi_3_N"/>
    <property type="match status" value="1"/>
</dbReference>
<protein>
    <recommendedName>
        <fullName evidence="1">Transcriptional regulator AbiEi antitoxin N-terminal domain-containing protein</fullName>
    </recommendedName>
</protein>
<dbReference type="EMBL" id="WTVM01000168">
    <property type="protein sequence ID" value="NMG04890.1"/>
    <property type="molecule type" value="Genomic_DNA"/>
</dbReference>
<accession>A0A972FHL8</accession>
<keyword evidence="3" id="KW-1185">Reference proteome</keyword>
<comment type="caution">
    <text evidence="2">The sequence shown here is derived from an EMBL/GenBank/DDBJ whole genome shotgun (WGS) entry which is preliminary data.</text>
</comment>
<organism evidence="2 3">
    <name type="scientific">Azoarcus taiwanensis</name>
    <dbReference type="NCBI Taxonomy" id="666964"/>
    <lineage>
        <taxon>Bacteria</taxon>
        <taxon>Pseudomonadati</taxon>
        <taxon>Pseudomonadota</taxon>
        <taxon>Betaproteobacteria</taxon>
        <taxon>Rhodocyclales</taxon>
        <taxon>Zoogloeaceae</taxon>
        <taxon>Azoarcus</taxon>
    </lineage>
</organism>
<gene>
    <name evidence="2" type="ORF">GPA21_18215</name>
</gene>
<evidence type="ECO:0000313" key="2">
    <source>
        <dbReference type="EMBL" id="NMG04890.1"/>
    </source>
</evidence>
<dbReference type="InterPro" id="IPR033455">
    <property type="entry name" value="AbiEi_3_N"/>
</dbReference>
<dbReference type="RefSeq" id="WP_211163686.1">
    <property type="nucleotide sequence ID" value="NZ_CAWPHM010000075.1"/>
</dbReference>
<name>A0A972FHL8_9RHOO</name>
<feature type="non-terminal residue" evidence="2">
    <location>
        <position position="47"/>
    </location>
</feature>
<evidence type="ECO:0000313" key="3">
    <source>
        <dbReference type="Proteomes" id="UP000599523"/>
    </source>
</evidence>
<sequence length="47" mass="5021">MSGNSRHQVIKRLQAGLPRGAPFDLATLSQFGVSPQLAAHYADGGWL</sequence>
<dbReference type="Proteomes" id="UP000599523">
    <property type="component" value="Unassembled WGS sequence"/>
</dbReference>